<name>A0A178T4D4_9BACL</name>
<dbReference type="OrthoDB" id="9955979at2"/>
<evidence type="ECO:0000313" key="1">
    <source>
        <dbReference type="EMBL" id="OAO76330.1"/>
    </source>
</evidence>
<keyword evidence="2" id="KW-1185">Reference proteome</keyword>
<proteinExistence type="predicted"/>
<dbReference type="EMBL" id="LUCQ01000167">
    <property type="protein sequence ID" value="OAO76330.1"/>
    <property type="molecule type" value="Genomic_DNA"/>
</dbReference>
<dbReference type="Proteomes" id="UP000078336">
    <property type="component" value="Unassembled WGS sequence"/>
</dbReference>
<dbReference type="AlphaFoldDB" id="A0A178T4D4"/>
<protein>
    <submittedName>
        <fullName evidence="1">Uncharacterized protein</fullName>
    </submittedName>
</protein>
<accession>A0A178T4D4</accession>
<dbReference type="RefSeq" id="WP_064214535.1">
    <property type="nucleotide sequence ID" value="NZ_JABJUV010000016.1"/>
</dbReference>
<reference evidence="1 2" key="1">
    <citation type="submission" date="2016-03" db="EMBL/GenBank/DDBJ databases">
        <title>Spore heat resistance.</title>
        <authorList>
            <person name="Boekhorst J."/>
            <person name="Berendsen E.M."/>
            <person name="Wells-Bennik M.H."/>
            <person name="Kuipers O.P."/>
        </authorList>
    </citation>
    <scope>NUCLEOTIDE SEQUENCE [LARGE SCALE GENOMIC DNA]</scope>
    <source>
        <strain evidence="1 2">AF16</strain>
    </source>
</reference>
<gene>
    <name evidence="1" type="ORF">TAF16_2677</name>
</gene>
<comment type="caution">
    <text evidence="1">The sequence shown here is derived from an EMBL/GenBank/DDBJ whole genome shotgun (WGS) entry which is preliminary data.</text>
</comment>
<dbReference type="PATRIC" id="fig|33934.7.peg.2890"/>
<sequence length="99" mass="11885">MKIKLEVGQKWVSDTHPHEDFEIYDVIYYPDEDEPTEIYYCWKRINGNAFDEFIKQRKGKYPNELIKEGKNTYPYAWAGAAQRSNIINKIKKYNMKLSE</sequence>
<evidence type="ECO:0000313" key="2">
    <source>
        <dbReference type="Proteomes" id="UP000078336"/>
    </source>
</evidence>
<organism evidence="1 2">
    <name type="scientific">Anoxybacillus flavithermus</name>
    <dbReference type="NCBI Taxonomy" id="33934"/>
    <lineage>
        <taxon>Bacteria</taxon>
        <taxon>Bacillati</taxon>
        <taxon>Bacillota</taxon>
        <taxon>Bacilli</taxon>
        <taxon>Bacillales</taxon>
        <taxon>Anoxybacillaceae</taxon>
        <taxon>Anoxybacillus</taxon>
    </lineage>
</organism>